<protein>
    <submittedName>
        <fullName evidence="2">Uncharacterized protein</fullName>
    </submittedName>
</protein>
<dbReference type="EMBL" id="JBHUHX010000018">
    <property type="protein sequence ID" value="MFD2112056.1"/>
    <property type="molecule type" value="Genomic_DNA"/>
</dbReference>
<keyword evidence="3" id="KW-1185">Reference proteome</keyword>
<comment type="caution">
    <text evidence="2">The sequence shown here is derived from an EMBL/GenBank/DDBJ whole genome shotgun (WGS) entry which is preliminary data.</text>
</comment>
<dbReference type="RefSeq" id="WP_386026014.1">
    <property type="nucleotide sequence ID" value="NZ_JBHUHX010000018.1"/>
</dbReference>
<feature type="compositionally biased region" description="Polar residues" evidence="1">
    <location>
        <begin position="73"/>
        <end position="82"/>
    </location>
</feature>
<evidence type="ECO:0000313" key="2">
    <source>
        <dbReference type="EMBL" id="MFD2112056.1"/>
    </source>
</evidence>
<gene>
    <name evidence="2" type="ORF">ACFSJC_09415</name>
</gene>
<name>A0ABW4Y7A5_9GAMM</name>
<evidence type="ECO:0000256" key="1">
    <source>
        <dbReference type="SAM" id="MobiDB-lite"/>
    </source>
</evidence>
<dbReference type="Proteomes" id="UP001597337">
    <property type="component" value="Unassembled WGS sequence"/>
</dbReference>
<accession>A0ABW4Y7A5</accession>
<reference evidence="3" key="1">
    <citation type="journal article" date="2019" name="Int. J. Syst. Evol. Microbiol.">
        <title>The Global Catalogue of Microorganisms (GCM) 10K type strain sequencing project: providing services to taxonomists for standard genome sequencing and annotation.</title>
        <authorList>
            <consortium name="The Broad Institute Genomics Platform"/>
            <consortium name="The Broad Institute Genome Sequencing Center for Infectious Disease"/>
            <person name="Wu L."/>
            <person name="Ma J."/>
        </authorList>
    </citation>
    <scope>NUCLEOTIDE SEQUENCE [LARGE SCALE GENOMIC DNA]</scope>
    <source>
        <strain evidence="3">KACC 12597</strain>
    </source>
</reference>
<proteinExistence type="predicted"/>
<sequence length="82" mass="8845">MYRKKATKPPVDLGLVRIAVQASRRALERNGLTTREAKQAARRTASLMGRGMSAAMAISQIERGNRPNRGRHSSGTTGPEAA</sequence>
<feature type="region of interest" description="Disordered" evidence="1">
    <location>
        <begin position="58"/>
        <end position="82"/>
    </location>
</feature>
<evidence type="ECO:0000313" key="3">
    <source>
        <dbReference type="Proteomes" id="UP001597337"/>
    </source>
</evidence>
<organism evidence="2 3">
    <name type="scientific">Thiorhodococcus fuscus</name>
    <dbReference type="NCBI Taxonomy" id="527200"/>
    <lineage>
        <taxon>Bacteria</taxon>
        <taxon>Pseudomonadati</taxon>
        <taxon>Pseudomonadota</taxon>
        <taxon>Gammaproteobacteria</taxon>
        <taxon>Chromatiales</taxon>
        <taxon>Chromatiaceae</taxon>
        <taxon>Thiorhodococcus</taxon>
    </lineage>
</organism>